<dbReference type="GeneID" id="93590661"/>
<reference evidence="3 4" key="1">
    <citation type="submission" date="2019-01" db="EMBL/GenBank/DDBJ databases">
        <title>Intercellular communication is required for trap formation in the nematode-trapping fungus Duddingtonia flagrans.</title>
        <authorList>
            <person name="Youssar L."/>
            <person name="Wernet V."/>
            <person name="Hensel N."/>
            <person name="Hildebrandt H.-G."/>
            <person name="Fischer R."/>
        </authorList>
    </citation>
    <scope>NUCLEOTIDE SEQUENCE [LARGE SCALE GENOMIC DNA]</scope>
    <source>
        <strain evidence="3 4">CBS H-5679</strain>
    </source>
</reference>
<keyword evidence="4" id="KW-1185">Reference proteome</keyword>
<protein>
    <submittedName>
        <fullName evidence="3">Uncharacterized protein</fullName>
    </submittedName>
</protein>
<dbReference type="EMBL" id="SAEB01000012">
    <property type="protein sequence ID" value="RVD80453.1"/>
    <property type="molecule type" value="Genomic_DNA"/>
</dbReference>
<keyword evidence="2" id="KW-1133">Transmembrane helix</keyword>
<dbReference type="RefSeq" id="XP_067485997.1">
    <property type="nucleotide sequence ID" value="XM_067638071.1"/>
</dbReference>
<evidence type="ECO:0000313" key="3">
    <source>
        <dbReference type="EMBL" id="RVD80453.1"/>
    </source>
</evidence>
<keyword evidence="2" id="KW-0812">Transmembrane</keyword>
<keyword evidence="2" id="KW-0472">Membrane</keyword>
<feature type="region of interest" description="Disordered" evidence="1">
    <location>
        <begin position="204"/>
        <end position="234"/>
    </location>
</feature>
<comment type="caution">
    <text evidence="3">The sequence shown here is derived from an EMBL/GenBank/DDBJ whole genome shotgun (WGS) entry which is preliminary data.</text>
</comment>
<dbReference type="AlphaFoldDB" id="A0A436ZNN0"/>
<name>A0A436ZNN0_ARTFL</name>
<dbReference type="VEuPathDB" id="FungiDB:DFL_008350"/>
<feature type="transmembrane region" description="Helical" evidence="2">
    <location>
        <begin position="77"/>
        <end position="97"/>
    </location>
</feature>
<organism evidence="3 4">
    <name type="scientific">Arthrobotrys flagrans</name>
    <name type="common">Nematode-trapping fungus</name>
    <name type="synonym">Trichothecium flagrans</name>
    <dbReference type="NCBI Taxonomy" id="97331"/>
    <lineage>
        <taxon>Eukaryota</taxon>
        <taxon>Fungi</taxon>
        <taxon>Dikarya</taxon>
        <taxon>Ascomycota</taxon>
        <taxon>Pezizomycotina</taxon>
        <taxon>Orbiliomycetes</taxon>
        <taxon>Orbiliales</taxon>
        <taxon>Orbiliaceae</taxon>
        <taxon>Arthrobotrys</taxon>
    </lineage>
</organism>
<gene>
    <name evidence="3" type="ORF">DFL_008350</name>
</gene>
<evidence type="ECO:0000256" key="2">
    <source>
        <dbReference type="SAM" id="Phobius"/>
    </source>
</evidence>
<evidence type="ECO:0000313" key="4">
    <source>
        <dbReference type="Proteomes" id="UP000283090"/>
    </source>
</evidence>
<dbReference type="OrthoDB" id="5354406at2759"/>
<proteinExistence type="predicted"/>
<evidence type="ECO:0000256" key="1">
    <source>
        <dbReference type="SAM" id="MobiDB-lite"/>
    </source>
</evidence>
<feature type="transmembrane region" description="Helical" evidence="2">
    <location>
        <begin position="117"/>
        <end position="136"/>
    </location>
</feature>
<dbReference type="Proteomes" id="UP000283090">
    <property type="component" value="Unassembled WGS sequence"/>
</dbReference>
<accession>A0A436ZNN0</accession>
<sequence length="234" mass="25989">MGKVNVNLEGVVYTNLETPTPWTSTHTHTQFKRNVNPEHTAGNIADTLVERQQGTAITTSDEYLKNRGGTQTETTSTHIFSIITNGFVVATFTIFGTAVSPPRGVSQPPSILPPWEIILIFLSTDFFCFILFRALYHYRRLEMMMKNEDAAKGTANSAAGDNETSDNKFDDALEMKDILVEVPVTDKTGKRSVALKLNSKYIPKDTNANDQKGSKKYSNKGKTWIVSSPHGRNL</sequence>